<keyword evidence="3" id="KW-1185">Reference proteome</keyword>
<accession>A0ABR6HAE0</accession>
<organism evidence="2 3">
    <name type="scientific">Aminobacter aminovorans</name>
    <name type="common">Chelatobacter heintzii</name>
    <dbReference type="NCBI Taxonomy" id="83263"/>
    <lineage>
        <taxon>Bacteria</taxon>
        <taxon>Pseudomonadati</taxon>
        <taxon>Pseudomonadota</taxon>
        <taxon>Alphaproteobacteria</taxon>
        <taxon>Hyphomicrobiales</taxon>
        <taxon>Phyllobacteriaceae</taxon>
        <taxon>Aminobacter</taxon>
    </lineage>
</organism>
<dbReference type="Proteomes" id="UP000577697">
    <property type="component" value="Unassembled WGS sequence"/>
</dbReference>
<evidence type="ECO:0000313" key="3">
    <source>
        <dbReference type="Proteomes" id="UP000577697"/>
    </source>
</evidence>
<reference evidence="2 3" key="1">
    <citation type="submission" date="2020-08" db="EMBL/GenBank/DDBJ databases">
        <title>Genomic Encyclopedia of Type Strains, Phase IV (KMG-IV): sequencing the most valuable type-strain genomes for metagenomic binning, comparative biology and taxonomic classification.</title>
        <authorList>
            <person name="Goeker M."/>
        </authorList>
    </citation>
    <scope>NUCLEOTIDE SEQUENCE [LARGE SCALE GENOMIC DNA]</scope>
    <source>
        <strain evidence="2 3">DSM 10368</strain>
    </source>
</reference>
<dbReference type="EMBL" id="JACICB010000014">
    <property type="protein sequence ID" value="MBB3707496.1"/>
    <property type="molecule type" value="Genomic_DNA"/>
</dbReference>
<name>A0ABR6HAE0_AMIAI</name>
<sequence length="44" mass="4623">MATRKVVRALDATHIKAAKMAIMSRTNAASPSGPLRKSTGRVAT</sequence>
<comment type="caution">
    <text evidence="2">The sequence shown here is derived from an EMBL/GenBank/DDBJ whole genome shotgun (WGS) entry which is preliminary data.</text>
</comment>
<evidence type="ECO:0000256" key="1">
    <source>
        <dbReference type="SAM" id="MobiDB-lite"/>
    </source>
</evidence>
<dbReference type="RefSeq" id="WP_281412075.1">
    <property type="nucleotide sequence ID" value="NZ_CP015005.1"/>
</dbReference>
<evidence type="ECO:0000313" key="2">
    <source>
        <dbReference type="EMBL" id="MBB3707496.1"/>
    </source>
</evidence>
<gene>
    <name evidence="2" type="ORF">FHS67_003827</name>
</gene>
<proteinExistence type="predicted"/>
<feature type="region of interest" description="Disordered" evidence="1">
    <location>
        <begin position="25"/>
        <end position="44"/>
    </location>
</feature>
<protein>
    <submittedName>
        <fullName evidence="2">Uncharacterized protein</fullName>
    </submittedName>
</protein>